<gene>
    <name evidence="2" type="ORF">EII35_10270</name>
</gene>
<dbReference type="PANTHER" id="PTHR47183">
    <property type="entry name" value="GLUCOSE-1-PHOSPHATE CYTIDYLYLTRANSFERASE-RELATED"/>
    <property type="match status" value="1"/>
</dbReference>
<evidence type="ECO:0000313" key="3">
    <source>
        <dbReference type="Proteomes" id="UP000280935"/>
    </source>
</evidence>
<evidence type="ECO:0000313" key="2">
    <source>
        <dbReference type="EMBL" id="RRD48979.1"/>
    </source>
</evidence>
<comment type="caution">
    <text evidence="2">The sequence shown here is derived from an EMBL/GenBank/DDBJ whole genome shotgun (WGS) entry which is preliminary data.</text>
</comment>
<feature type="domain" description="Nucleotidyl transferase" evidence="1">
    <location>
        <begin position="3"/>
        <end position="163"/>
    </location>
</feature>
<dbReference type="PANTHER" id="PTHR47183:SF3">
    <property type="entry name" value="TRANSFERASE"/>
    <property type="match status" value="1"/>
</dbReference>
<evidence type="ECO:0000259" key="1">
    <source>
        <dbReference type="Pfam" id="PF00483"/>
    </source>
</evidence>
<dbReference type="InterPro" id="IPR013446">
    <property type="entry name" value="G1P_cyt_trans-like"/>
</dbReference>
<dbReference type="GO" id="GO:0047343">
    <property type="term" value="F:glucose-1-phosphate cytidylyltransferase activity"/>
    <property type="evidence" value="ECO:0007669"/>
    <property type="project" value="InterPro"/>
</dbReference>
<name>A0A3P1WQU0_9ACTN</name>
<sequence>MKVVLFCGGHGMRMRGWDGDGLPKPLQLVGELPLVVHVMNHYARYGHTEFVLCLGYAARQVMHAVEEVRASHEEMAEWRIRYIDTGVETTIGQRLWLVRHFIGDEQLFFVNYSDVLCDVDLDQMVARMTARPQALAMMLAVRPRASFHVIEHAPDGRIQRLREADDVQIRINGGYLILRPPFLAHLSRGEDLLDAFARVSAAGRAVAHLHDGFWAPVDTFKDRAALDEEWARGNAPWLGNREVGR</sequence>
<dbReference type="Gene3D" id="3.90.550.10">
    <property type="entry name" value="Spore Coat Polysaccharide Biosynthesis Protein SpsA, Chain A"/>
    <property type="match status" value="1"/>
</dbReference>
<dbReference type="InterPro" id="IPR005835">
    <property type="entry name" value="NTP_transferase_dom"/>
</dbReference>
<dbReference type="EMBL" id="RQYT01000025">
    <property type="protein sequence ID" value="RRD48979.1"/>
    <property type="molecule type" value="Genomic_DNA"/>
</dbReference>
<dbReference type="Pfam" id="PF00483">
    <property type="entry name" value="NTP_transferase"/>
    <property type="match status" value="1"/>
</dbReference>
<accession>A0A3P1WQU0</accession>
<dbReference type="OrthoDB" id="9814110at2"/>
<dbReference type="SUPFAM" id="SSF53448">
    <property type="entry name" value="Nucleotide-diphospho-sugar transferases"/>
    <property type="match status" value="1"/>
</dbReference>
<protein>
    <submittedName>
        <fullName evidence="2">Glucose-1-phosphate cytidylyltransferase</fullName>
    </submittedName>
</protein>
<proteinExistence type="predicted"/>
<keyword evidence="2" id="KW-0548">Nucleotidyltransferase</keyword>
<dbReference type="Proteomes" id="UP000280935">
    <property type="component" value="Unassembled WGS sequence"/>
</dbReference>
<dbReference type="AlphaFoldDB" id="A0A3P1WQU0"/>
<keyword evidence="2" id="KW-0808">Transferase</keyword>
<dbReference type="InterPro" id="IPR029044">
    <property type="entry name" value="Nucleotide-diphossugar_trans"/>
</dbReference>
<organism evidence="2 3">
    <name type="scientific">Arachnia propionica</name>
    <dbReference type="NCBI Taxonomy" id="1750"/>
    <lineage>
        <taxon>Bacteria</taxon>
        <taxon>Bacillati</taxon>
        <taxon>Actinomycetota</taxon>
        <taxon>Actinomycetes</taxon>
        <taxon>Propionibacteriales</taxon>
        <taxon>Propionibacteriaceae</taxon>
        <taxon>Arachnia</taxon>
    </lineage>
</organism>
<dbReference type="RefSeq" id="WP_125228376.1">
    <property type="nucleotide sequence ID" value="NZ_RQYT01000025.1"/>
</dbReference>
<reference evidence="2 3" key="1">
    <citation type="submission" date="2018-11" db="EMBL/GenBank/DDBJ databases">
        <title>Genomes From Bacteria Associated with the Canine Oral Cavity: a Test Case for Automated Genome-Based Taxonomic Assignment.</title>
        <authorList>
            <person name="Coil D.A."/>
            <person name="Jospin G."/>
            <person name="Darling A.E."/>
            <person name="Wallis C."/>
            <person name="Davis I.J."/>
            <person name="Harris S."/>
            <person name="Eisen J.A."/>
            <person name="Holcombe L.J."/>
            <person name="O'Flynn C."/>
        </authorList>
    </citation>
    <scope>NUCLEOTIDE SEQUENCE [LARGE SCALE GENOMIC DNA]</scope>
    <source>
        <strain evidence="2 3">OH2822_COT-296</strain>
    </source>
</reference>